<name>A0A167LT09_CALVF</name>
<evidence type="ECO:0000256" key="2">
    <source>
        <dbReference type="ARBA" id="ARBA00023015"/>
    </source>
</evidence>
<sequence length="816" mass="87685">MATTPQYAYRPTGSLTPAQQAYATHYASYYSTYSTLADNYESWYMDANPTNRMVLSLRSGVARDTEWALERLLHLTKDWPERFWMKSLPGMGDALYDLAEFTLSPEAAAEGGWAGDDVDTARKRKHAAEALLVLRNASLQDHNMHYLEKHARTFPLILHALQHFGPGGKRDGQEAEFLLYAIELFHSLAPRYHLKAGSPLLRALVAVTSSPDRTLLRAALAALTALFSSAYNAHLITLDSPGFGAALRALPVLDPNPSPAPGSAQTQTQSQAQAQGGADSLPHTALDFLHTHLSHPPVAKAFFRHPLFPGTLRLLLGIVLSLQPPRAGDQPVAFAPSPPDPATSAPADPRELSQEEIAALLPLEEPRRATEWMRKLFVPDAGGALTQVTFWNLYRDVFVPPAGTTGTISAAAEGGEPPAAPAPNPPNLNASELIKNVTLAFPGAQAMVLPDRQPPTYVIRGIRQRARGELARFACRWKRGGCAGARPEWEWGREELERHLGGVHLGGGGGGAGRVQEEEGGEEDAEGEMEEDAEGEEDVDAEGEPDEDAEGEVDADADGDADADADAEGEPDTDAMDMDPAPAPAPAELVATTEAVAEQPTSVPAPAAEVPPLAPASQAQAQAQVPDLIPSPSSPQACTWFSCPHIAPNLASLRRHVLTHLPSTLPEPTRLTQRATAPSGAAAPGPLPAVATSALLVLHILFREAYPTPLPHSTSQPRTGFPFASILSQQGEEGEQRDAPQVHAHSNGNGSGSGNEETEADVEGERRARAVFRGLVGEIERLDVGKEADGEGILMRWVEEMRWRVRADAFEVWKRQ</sequence>
<keyword evidence="1" id="KW-0156">Chromatin regulator</keyword>
<feature type="region of interest" description="Disordered" evidence="5">
    <location>
        <begin position="254"/>
        <end position="281"/>
    </location>
</feature>
<dbReference type="AlphaFoldDB" id="A0A167LT09"/>
<proteinExistence type="predicted"/>
<feature type="compositionally biased region" description="Gly residues" evidence="5">
    <location>
        <begin position="503"/>
        <end position="513"/>
    </location>
</feature>
<keyword evidence="4" id="KW-0539">Nucleus</keyword>
<feature type="compositionally biased region" description="Low complexity" evidence="5">
    <location>
        <begin position="262"/>
        <end position="278"/>
    </location>
</feature>
<keyword evidence="2" id="KW-0805">Transcription regulation</keyword>
<feature type="compositionally biased region" description="Low complexity" evidence="5">
    <location>
        <begin position="675"/>
        <end position="684"/>
    </location>
</feature>
<reference evidence="7 8" key="1">
    <citation type="journal article" date="2016" name="Mol. Biol. Evol.">
        <title>Comparative Genomics of Early-Diverging Mushroom-Forming Fungi Provides Insights into the Origins of Lignocellulose Decay Capabilities.</title>
        <authorList>
            <person name="Nagy L.G."/>
            <person name="Riley R."/>
            <person name="Tritt A."/>
            <person name="Adam C."/>
            <person name="Daum C."/>
            <person name="Floudas D."/>
            <person name="Sun H."/>
            <person name="Yadav J.S."/>
            <person name="Pangilinan J."/>
            <person name="Larsson K.H."/>
            <person name="Matsuura K."/>
            <person name="Barry K."/>
            <person name="Labutti K."/>
            <person name="Kuo R."/>
            <person name="Ohm R.A."/>
            <person name="Bhattacharya S.S."/>
            <person name="Shirouzu T."/>
            <person name="Yoshinaga Y."/>
            <person name="Martin F.M."/>
            <person name="Grigoriev I.V."/>
            <person name="Hibbett D.S."/>
        </authorList>
    </citation>
    <scope>NUCLEOTIDE SEQUENCE [LARGE SCALE GENOMIC DNA]</scope>
    <source>
        <strain evidence="7 8">TUFC12733</strain>
    </source>
</reference>
<dbReference type="InterPro" id="IPR003150">
    <property type="entry name" value="DNA-bd_RFX"/>
</dbReference>
<dbReference type="InterPro" id="IPR052406">
    <property type="entry name" value="Chromatin_Remodeling_Comp"/>
</dbReference>
<feature type="region of interest" description="Disordered" evidence="5">
    <location>
        <begin position="729"/>
        <end position="764"/>
    </location>
</feature>
<evidence type="ECO:0000259" key="6">
    <source>
        <dbReference type="PROSITE" id="PS51526"/>
    </source>
</evidence>
<feature type="domain" description="RFX-type winged-helix" evidence="6">
    <location>
        <begin position="369"/>
        <end position="479"/>
    </location>
</feature>
<dbReference type="PANTHER" id="PTHR22970:SF14">
    <property type="entry name" value="AT-RICH INTERACTIVE DOMAIN-CONTAINING PROTEIN 2"/>
    <property type="match status" value="1"/>
</dbReference>
<feature type="region of interest" description="Disordered" evidence="5">
    <location>
        <begin position="502"/>
        <end position="584"/>
    </location>
</feature>
<dbReference type="PANTHER" id="PTHR22970">
    <property type="entry name" value="AT-RICH INTERACTIVE DOMAIN-CONTAINING PROTEIN 2"/>
    <property type="match status" value="1"/>
</dbReference>
<dbReference type="Proteomes" id="UP000076738">
    <property type="component" value="Unassembled WGS sequence"/>
</dbReference>
<dbReference type="EMBL" id="KV417286">
    <property type="protein sequence ID" value="KZO96001.1"/>
    <property type="molecule type" value="Genomic_DNA"/>
</dbReference>
<feature type="region of interest" description="Disordered" evidence="5">
    <location>
        <begin position="408"/>
        <end position="428"/>
    </location>
</feature>
<dbReference type="GO" id="GO:0006325">
    <property type="term" value="P:chromatin organization"/>
    <property type="evidence" value="ECO:0007669"/>
    <property type="project" value="UniProtKB-KW"/>
</dbReference>
<dbReference type="PROSITE" id="PS51526">
    <property type="entry name" value="RFX_DBD"/>
    <property type="match status" value="1"/>
</dbReference>
<evidence type="ECO:0000256" key="4">
    <source>
        <dbReference type="ARBA" id="ARBA00023242"/>
    </source>
</evidence>
<gene>
    <name evidence="7" type="ORF">CALVIDRAFT_537584</name>
</gene>
<dbReference type="GO" id="GO:0003677">
    <property type="term" value="F:DNA binding"/>
    <property type="evidence" value="ECO:0007669"/>
    <property type="project" value="InterPro"/>
</dbReference>
<dbReference type="OrthoDB" id="338531at2759"/>
<dbReference type="GO" id="GO:0006355">
    <property type="term" value="P:regulation of DNA-templated transcription"/>
    <property type="evidence" value="ECO:0007669"/>
    <property type="project" value="InterPro"/>
</dbReference>
<protein>
    <recommendedName>
        <fullName evidence="6">RFX-type winged-helix domain-containing protein</fullName>
    </recommendedName>
</protein>
<accession>A0A167LT09</accession>
<keyword evidence="8" id="KW-1185">Reference proteome</keyword>
<feature type="region of interest" description="Disordered" evidence="5">
    <location>
        <begin position="664"/>
        <end position="684"/>
    </location>
</feature>
<evidence type="ECO:0000256" key="1">
    <source>
        <dbReference type="ARBA" id="ARBA00022853"/>
    </source>
</evidence>
<evidence type="ECO:0000313" key="8">
    <source>
        <dbReference type="Proteomes" id="UP000076738"/>
    </source>
</evidence>
<dbReference type="GO" id="GO:0016586">
    <property type="term" value="C:RSC-type complex"/>
    <property type="evidence" value="ECO:0007669"/>
    <property type="project" value="TreeGrafter"/>
</dbReference>
<feature type="compositionally biased region" description="Acidic residues" evidence="5">
    <location>
        <begin position="518"/>
        <end position="577"/>
    </location>
</feature>
<evidence type="ECO:0000256" key="3">
    <source>
        <dbReference type="ARBA" id="ARBA00023163"/>
    </source>
</evidence>
<dbReference type="STRING" id="1330018.A0A167LT09"/>
<organism evidence="7 8">
    <name type="scientific">Calocera viscosa (strain TUFC12733)</name>
    <dbReference type="NCBI Taxonomy" id="1330018"/>
    <lineage>
        <taxon>Eukaryota</taxon>
        <taxon>Fungi</taxon>
        <taxon>Dikarya</taxon>
        <taxon>Basidiomycota</taxon>
        <taxon>Agaricomycotina</taxon>
        <taxon>Dacrymycetes</taxon>
        <taxon>Dacrymycetales</taxon>
        <taxon>Dacrymycetaceae</taxon>
        <taxon>Calocera</taxon>
    </lineage>
</organism>
<evidence type="ECO:0000313" key="7">
    <source>
        <dbReference type="EMBL" id="KZO96001.1"/>
    </source>
</evidence>
<feature type="region of interest" description="Disordered" evidence="5">
    <location>
        <begin position="328"/>
        <end position="351"/>
    </location>
</feature>
<keyword evidence="3" id="KW-0804">Transcription</keyword>
<evidence type="ECO:0000256" key="5">
    <source>
        <dbReference type="SAM" id="MobiDB-lite"/>
    </source>
</evidence>